<dbReference type="InterPro" id="IPR019996">
    <property type="entry name" value="Salicylate_synthase"/>
</dbReference>
<dbReference type="EMBL" id="JAMRXG010000002">
    <property type="protein sequence ID" value="MCM6773003.1"/>
    <property type="molecule type" value="Genomic_DNA"/>
</dbReference>
<dbReference type="InterPro" id="IPR005801">
    <property type="entry name" value="ADC_synthase"/>
</dbReference>
<dbReference type="NCBIfam" id="TIGR03494">
    <property type="entry name" value="salicyl_syn"/>
    <property type="match status" value="1"/>
</dbReference>
<evidence type="ECO:0000259" key="5">
    <source>
        <dbReference type="Pfam" id="PF00425"/>
    </source>
</evidence>
<dbReference type="EC" id="4.2.99.21" evidence="6"/>
<gene>
    <name evidence="6" type="ORF">NDR86_05910</name>
</gene>
<dbReference type="AlphaFoldDB" id="A0A9X2IV99"/>
<dbReference type="GO" id="GO:0000162">
    <property type="term" value="P:L-tryptophan biosynthetic process"/>
    <property type="evidence" value="ECO:0007669"/>
    <property type="project" value="TreeGrafter"/>
</dbReference>
<proteinExistence type="predicted"/>
<dbReference type="GO" id="GO:0016833">
    <property type="term" value="F:oxo-acid-lyase activity"/>
    <property type="evidence" value="ECO:0007669"/>
    <property type="project" value="InterPro"/>
</dbReference>
<evidence type="ECO:0000256" key="1">
    <source>
        <dbReference type="ARBA" id="ARBA00001946"/>
    </source>
</evidence>
<keyword evidence="3" id="KW-0460">Magnesium</keyword>
<dbReference type="InterPro" id="IPR019999">
    <property type="entry name" value="Anth_synth_I-like"/>
</dbReference>
<dbReference type="InterPro" id="IPR015890">
    <property type="entry name" value="Chorismate_C"/>
</dbReference>
<dbReference type="GO" id="GO:0046872">
    <property type="term" value="F:metal ion binding"/>
    <property type="evidence" value="ECO:0007669"/>
    <property type="project" value="UniProtKB-KW"/>
</dbReference>
<dbReference type="Pfam" id="PF00425">
    <property type="entry name" value="Chorismate_bind"/>
    <property type="match status" value="1"/>
</dbReference>
<dbReference type="Gene3D" id="3.60.120.10">
    <property type="entry name" value="Anthranilate synthase"/>
    <property type="match status" value="1"/>
</dbReference>
<evidence type="ECO:0000256" key="2">
    <source>
        <dbReference type="ARBA" id="ARBA00022723"/>
    </source>
</evidence>
<dbReference type="GO" id="GO:0043904">
    <property type="term" value="F:isochorismate pyruvate lyase activity"/>
    <property type="evidence" value="ECO:0007669"/>
    <property type="project" value="UniProtKB-EC"/>
</dbReference>
<protein>
    <submittedName>
        <fullName evidence="6">Salicylate synthase</fullName>
        <ecNumber evidence="6">4.2.99.21</ecNumber>
    </submittedName>
</protein>
<evidence type="ECO:0000256" key="4">
    <source>
        <dbReference type="ARBA" id="ARBA00023239"/>
    </source>
</evidence>
<reference evidence="6" key="1">
    <citation type="submission" date="2022-06" db="EMBL/GenBank/DDBJ databases">
        <title>Novel species in genus nocardia.</title>
        <authorList>
            <person name="Li F."/>
        </authorList>
    </citation>
    <scope>NUCLEOTIDE SEQUENCE</scope>
    <source>
        <strain evidence="6">CDC141</strain>
    </source>
</reference>
<evidence type="ECO:0000313" key="7">
    <source>
        <dbReference type="Proteomes" id="UP001139157"/>
    </source>
</evidence>
<feature type="domain" description="Chorismate-utilising enzyme C-terminal" evidence="5">
    <location>
        <begin position="185"/>
        <end position="438"/>
    </location>
</feature>
<evidence type="ECO:0000256" key="3">
    <source>
        <dbReference type="ARBA" id="ARBA00022842"/>
    </source>
</evidence>
<sequence length="452" mass="48154">MVSTTERVRIEFEDIPGATFTAACGIDPVAAVSALAAADRFGEYVMYERPGEWVFAADPIGSVELDAHELRVDWEGSVTAQAWEGSPAQVIDRALAGLDLGGRHVYGWIGFEFCAWALAATEHLGPRTSLAHLMIPRLEVRIGATGVRIAGATMREAAEIHEMIAAAQETALPLPRPADIGIDPTAYRDRVAGAVAEIRDGRYQKVILSRKVDLPFVVDVPASYRLGRAHNTPARSFLLRLGGLEAAGFSPELVVAVDDGGVVTTEPLAGTRAFGRGAEADRAARAELLADPKEIVEHAISVQTSFAEIAAVAEAGTTAVSDFMAVRERGSVQHLASTVRGRLAPTRTPWDALEVLFPSVTASGIPKPAGVDAVFRLDHDPRGLYSGAVVTVSPTGALEATLVLRAVYQTTDGAWLRAGAGIVAQSRPDREFEETCEKLSSMAPYLVEARPE</sequence>
<accession>A0A9X2IV99</accession>
<evidence type="ECO:0000313" key="6">
    <source>
        <dbReference type="EMBL" id="MCM6773003.1"/>
    </source>
</evidence>
<organism evidence="6 7">
    <name type="scientific">Nocardia pulmonis</name>
    <dbReference type="NCBI Taxonomy" id="2951408"/>
    <lineage>
        <taxon>Bacteria</taxon>
        <taxon>Bacillati</taxon>
        <taxon>Actinomycetota</taxon>
        <taxon>Actinomycetes</taxon>
        <taxon>Mycobacteriales</taxon>
        <taxon>Nocardiaceae</taxon>
        <taxon>Nocardia</taxon>
    </lineage>
</organism>
<dbReference type="PANTHER" id="PTHR11236">
    <property type="entry name" value="AMINOBENZOATE/ANTHRANILATE SYNTHASE"/>
    <property type="match status" value="1"/>
</dbReference>
<dbReference type="SUPFAM" id="SSF56322">
    <property type="entry name" value="ADC synthase"/>
    <property type="match status" value="1"/>
</dbReference>
<dbReference type="GO" id="GO:0008909">
    <property type="term" value="F:isochorismate synthase activity"/>
    <property type="evidence" value="ECO:0007669"/>
    <property type="project" value="InterPro"/>
</dbReference>
<dbReference type="RefSeq" id="WP_251909993.1">
    <property type="nucleotide sequence ID" value="NZ_JAMRXG010000002.1"/>
</dbReference>
<name>A0A9X2IV99_9NOCA</name>
<keyword evidence="2" id="KW-0479">Metal-binding</keyword>
<comment type="cofactor">
    <cofactor evidence="1">
        <name>Mg(2+)</name>
        <dbReference type="ChEBI" id="CHEBI:18420"/>
    </cofactor>
</comment>
<comment type="caution">
    <text evidence="6">The sequence shown here is derived from an EMBL/GenBank/DDBJ whole genome shotgun (WGS) entry which is preliminary data.</text>
</comment>
<keyword evidence="7" id="KW-1185">Reference proteome</keyword>
<dbReference type="PANTHER" id="PTHR11236:SF48">
    <property type="entry name" value="ISOCHORISMATE SYNTHASE MENF"/>
    <property type="match status" value="1"/>
</dbReference>
<dbReference type="Proteomes" id="UP001139157">
    <property type="component" value="Unassembled WGS sequence"/>
</dbReference>
<keyword evidence="4 6" id="KW-0456">Lyase</keyword>